<dbReference type="AlphaFoldDB" id="A0A1I3MFE6"/>
<evidence type="ECO:0000256" key="1">
    <source>
        <dbReference type="SAM" id="SignalP"/>
    </source>
</evidence>
<keyword evidence="1" id="KW-0732">Signal</keyword>
<organism evidence="2 3">
    <name type="scientific">Jannaschia pohangensis</name>
    <dbReference type="NCBI Taxonomy" id="390807"/>
    <lineage>
        <taxon>Bacteria</taxon>
        <taxon>Pseudomonadati</taxon>
        <taxon>Pseudomonadota</taxon>
        <taxon>Alphaproteobacteria</taxon>
        <taxon>Rhodobacterales</taxon>
        <taxon>Roseobacteraceae</taxon>
        <taxon>Jannaschia</taxon>
    </lineage>
</organism>
<dbReference type="Proteomes" id="UP000199110">
    <property type="component" value="Unassembled WGS sequence"/>
</dbReference>
<proteinExistence type="predicted"/>
<name>A0A1I3MFE6_9RHOB</name>
<feature type="signal peptide" evidence="1">
    <location>
        <begin position="1"/>
        <end position="30"/>
    </location>
</feature>
<evidence type="ECO:0000313" key="3">
    <source>
        <dbReference type="Proteomes" id="UP000199110"/>
    </source>
</evidence>
<feature type="chain" id="PRO_5011543840" evidence="1">
    <location>
        <begin position="31"/>
        <end position="499"/>
    </location>
</feature>
<accession>A0A1I3MFE6</accession>
<dbReference type="STRING" id="390807.SAMN04488095_1831"/>
<evidence type="ECO:0000313" key="2">
    <source>
        <dbReference type="EMBL" id="SFI95707.1"/>
    </source>
</evidence>
<sequence>MLPQSDSTHRLMRSLLALLLLLAAATGAKADTCQSAPTRDCVLEMAFEVAADETSSDGAFFVQDLLDIARIVESSGTIPMEDFAPIFFDRLQARVPSGSTQLSLLSGRACGLIYGPGPVMSARLIDHLSSLEATVTDEDRRFDDRLDASGAIARCLGARGDMAGLETHLADHPDRVFSAATALALAGHLDEARSLTSLMPEFPEKHQVEWFGFRHVLATGEIDALIATISALPKAQMRYHWLGYATERAATPAQKDRLKAYANELAAEVDGPLPRRLFGILVKDAAKDGDWEGTLDLVARVAPDPLNADYVQEAFAILAGVTGDYDMLSGVIGTADLEDIRTKHKTAAIAAAAARAAHGAGRTDLDDLLDHLDFDLRMPTLAAWATAQFDAGDIAGGTATYRQFRALGPLPRETFRQFRDLSRALAKAGHTSDAIHIATAYRDAPLLAEIAVTLDCPSAALSAQARVTLNRAPLRRAARACAGGCTRVCTAGVRGVYLG</sequence>
<dbReference type="EMBL" id="FORA01000002">
    <property type="protein sequence ID" value="SFI95707.1"/>
    <property type="molecule type" value="Genomic_DNA"/>
</dbReference>
<gene>
    <name evidence="2" type="ORF">SAMN04488095_1831</name>
</gene>
<keyword evidence="3" id="KW-1185">Reference proteome</keyword>
<protein>
    <submittedName>
        <fullName evidence="2">Uncharacterized protein</fullName>
    </submittedName>
</protein>
<reference evidence="2 3" key="1">
    <citation type="submission" date="2016-10" db="EMBL/GenBank/DDBJ databases">
        <authorList>
            <person name="de Groot N.N."/>
        </authorList>
    </citation>
    <scope>NUCLEOTIDE SEQUENCE [LARGE SCALE GENOMIC DNA]</scope>
    <source>
        <strain evidence="2 3">DSM 19073</strain>
    </source>
</reference>